<dbReference type="EMBL" id="CP096661">
    <property type="protein sequence ID" value="UPV76869.1"/>
    <property type="molecule type" value="Genomic_DNA"/>
</dbReference>
<dbReference type="Proteomes" id="UP000830729">
    <property type="component" value="Plasmid unnamed2"/>
</dbReference>
<feature type="domain" description="DUF8156" evidence="1">
    <location>
        <begin position="1"/>
        <end position="91"/>
    </location>
</feature>
<reference evidence="2 3" key="1">
    <citation type="submission" date="2022-04" db="EMBL/GenBank/DDBJ databases">
        <title>Diverse halophilic archaea isolated from saline environments.</title>
        <authorList>
            <person name="Cui H.-L."/>
        </authorList>
    </citation>
    <scope>NUCLEOTIDE SEQUENCE [LARGE SCALE GENOMIC DNA]</scope>
    <source>
        <strain evidence="2 3">XZYJT49</strain>
        <plasmid evidence="2 3">unnamed2</plasmid>
    </source>
</reference>
<sequence>MGPANTAFRDTLASLEDSWRDYRRALRRPDRDRFDRLWEDARRYADAGGYLDRRNPMVVVLLSMVLAQEKRIEDLEAELEGARSEATADPDDSAS</sequence>
<geneLocation type="plasmid" evidence="2 3">
    <name>unnamed2</name>
</geneLocation>
<dbReference type="AlphaFoldDB" id="A0A8U0I128"/>
<accession>A0A8U0I128</accession>
<evidence type="ECO:0000313" key="3">
    <source>
        <dbReference type="Proteomes" id="UP000830729"/>
    </source>
</evidence>
<dbReference type="GeneID" id="72187651"/>
<dbReference type="RefSeq" id="WP_248652902.1">
    <property type="nucleotide sequence ID" value="NZ_CP096661.1"/>
</dbReference>
<keyword evidence="3" id="KW-1185">Reference proteome</keyword>
<protein>
    <recommendedName>
        <fullName evidence="1">DUF8156 domain-containing protein</fullName>
    </recommendedName>
</protein>
<organism evidence="2 3">
    <name type="scientific">Halorussus limi</name>
    <dbReference type="NCBI Taxonomy" id="2938695"/>
    <lineage>
        <taxon>Archaea</taxon>
        <taxon>Methanobacteriati</taxon>
        <taxon>Methanobacteriota</taxon>
        <taxon>Stenosarchaea group</taxon>
        <taxon>Halobacteria</taxon>
        <taxon>Halobacteriales</taxon>
        <taxon>Haladaptataceae</taxon>
        <taxon>Halorussus</taxon>
    </lineage>
</organism>
<proteinExistence type="predicted"/>
<dbReference type="InterPro" id="IPR058469">
    <property type="entry name" value="DUF8156"/>
</dbReference>
<name>A0A8U0I128_9EURY</name>
<gene>
    <name evidence="2" type="ORF">M0R89_20590</name>
</gene>
<dbReference type="Pfam" id="PF26485">
    <property type="entry name" value="DUF8156"/>
    <property type="match status" value="1"/>
</dbReference>
<evidence type="ECO:0000313" key="2">
    <source>
        <dbReference type="EMBL" id="UPV76869.1"/>
    </source>
</evidence>
<dbReference type="KEGG" id="halx:M0R89_20590"/>
<keyword evidence="2" id="KW-0614">Plasmid</keyword>
<evidence type="ECO:0000259" key="1">
    <source>
        <dbReference type="Pfam" id="PF26485"/>
    </source>
</evidence>